<dbReference type="Gene3D" id="3.40.30.10">
    <property type="entry name" value="Glutaredoxin"/>
    <property type="match status" value="1"/>
</dbReference>
<name>A0A9E8MZZ7_9FLAO</name>
<dbReference type="InterPro" id="IPR050553">
    <property type="entry name" value="Thioredoxin_ResA/DsbE_sf"/>
</dbReference>
<dbReference type="RefSeq" id="WP_267677941.1">
    <property type="nucleotide sequence ID" value="NZ_CP113088.1"/>
</dbReference>
<dbReference type="InterPro" id="IPR013766">
    <property type="entry name" value="Thioredoxin_domain"/>
</dbReference>
<dbReference type="PANTHER" id="PTHR42852:SF17">
    <property type="entry name" value="THIOREDOXIN-LIKE PROTEIN HI_1115"/>
    <property type="match status" value="1"/>
</dbReference>
<dbReference type="Proteomes" id="UP001164705">
    <property type="component" value="Chromosome"/>
</dbReference>
<dbReference type="InterPro" id="IPR036249">
    <property type="entry name" value="Thioredoxin-like_sf"/>
</dbReference>
<dbReference type="Pfam" id="PF00578">
    <property type="entry name" value="AhpC-TSA"/>
    <property type="match status" value="1"/>
</dbReference>
<dbReference type="PANTHER" id="PTHR42852">
    <property type="entry name" value="THIOL:DISULFIDE INTERCHANGE PROTEIN DSBE"/>
    <property type="match status" value="1"/>
</dbReference>
<evidence type="ECO:0000259" key="1">
    <source>
        <dbReference type="PROSITE" id="PS51352"/>
    </source>
</evidence>
<proteinExistence type="predicted"/>
<dbReference type="EMBL" id="CP113088">
    <property type="protein sequence ID" value="WAC03360.1"/>
    <property type="molecule type" value="Genomic_DNA"/>
</dbReference>
<dbReference type="PROSITE" id="PS51257">
    <property type="entry name" value="PROKAR_LIPOPROTEIN"/>
    <property type="match status" value="1"/>
</dbReference>
<dbReference type="SUPFAM" id="SSF52833">
    <property type="entry name" value="Thioredoxin-like"/>
    <property type="match status" value="1"/>
</dbReference>
<accession>A0A9E8MZZ7</accession>
<gene>
    <name evidence="2" type="ORF">N7U66_07445</name>
</gene>
<dbReference type="KEGG" id="lnu:N7U66_07445"/>
<keyword evidence="3" id="KW-1185">Reference proteome</keyword>
<dbReference type="CDD" id="cd02966">
    <property type="entry name" value="TlpA_like_family"/>
    <property type="match status" value="1"/>
</dbReference>
<protein>
    <submittedName>
        <fullName evidence="2">TlpA disulfide reductase family protein</fullName>
    </submittedName>
</protein>
<dbReference type="GO" id="GO:0016491">
    <property type="term" value="F:oxidoreductase activity"/>
    <property type="evidence" value="ECO:0007669"/>
    <property type="project" value="InterPro"/>
</dbReference>
<sequence length="626" mass="70518">MKHTLIGLILIASIFSCKTEEKEQPLVLGDFEMSQETIVHNQPISITYNGNDKNMEAFYYQLKGYKAYPVDLNFENSTATIVIPDSITAVAFNFKVDGTYLNNDKKGYLFAVQDQEGIPVAGSQSSLEYYKTSYGEQYGLEGDNAIFVSTLIKEVNENAKVKEVWEDQYLNLILRNDREKGETIANKLAQEISSKKVLTEADYNQLHSIYSMTRKSNLADSLAAIATEKFPKGKIKKQILMNQFYDAKTLEEKEVVFNELHTNFDMEPSLSYAASNMASEHFKAGDMEAFKQYADKIESPSDKAGMYNSVAWPLAEKGEHLETAAEISKASLELMKAQQNSTEGKPEYYSEKQHKKNLQRSYNMYADTYALIQYKLGNTKEAITYQAQAIGDGLNTEINERYIEFLVADKQYERANEKANVFLNAGHGTEKMTALYRKSYAQAHPNATDFDAIIANIEQKSRNKALDNLKKEMLDDAAPAFELKNLDGKTVSLESLKGKTVILDLRATWCGPCKASFPGMQQVVEKYEGDENVVILFVDTFEDGANREQDVAQFITDNKYDFHVLIDGKIKDSDKYEVANKYGISGIPTKIVIGPNGRIKFKSVGFSGSNDKLKQEMDLMIDLVKS</sequence>
<dbReference type="InterPro" id="IPR000866">
    <property type="entry name" value="AhpC/TSA"/>
</dbReference>
<feature type="domain" description="Thioredoxin" evidence="1">
    <location>
        <begin position="472"/>
        <end position="626"/>
    </location>
</feature>
<evidence type="ECO:0000313" key="2">
    <source>
        <dbReference type="EMBL" id="WAC03360.1"/>
    </source>
</evidence>
<evidence type="ECO:0000313" key="3">
    <source>
        <dbReference type="Proteomes" id="UP001164705"/>
    </source>
</evidence>
<dbReference type="PROSITE" id="PS51352">
    <property type="entry name" value="THIOREDOXIN_2"/>
    <property type="match status" value="1"/>
</dbReference>
<organism evidence="2 3">
    <name type="scientific">Lacinutrix neustonica</name>
    <dbReference type="NCBI Taxonomy" id="2980107"/>
    <lineage>
        <taxon>Bacteria</taxon>
        <taxon>Pseudomonadati</taxon>
        <taxon>Bacteroidota</taxon>
        <taxon>Flavobacteriia</taxon>
        <taxon>Flavobacteriales</taxon>
        <taxon>Flavobacteriaceae</taxon>
        <taxon>Lacinutrix</taxon>
    </lineage>
</organism>
<dbReference type="AlphaFoldDB" id="A0A9E8MZZ7"/>
<dbReference type="GO" id="GO:0016209">
    <property type="term" value="F:antioxidant activity"/>
    <property type="evidence" value="ECO:0007669"/>
    <property type="project" value="InterPro"/>
</dbReference>
<reference evidence="2" key="1">
    <citation type="submission" date="2022-11" db="EMBL/GenBank/DDBJ databases">
        <title>Lacinutrix neustonica HL-RS19T sp. nov., isolated from the surface microlayer sample of brackish Lake Shihwa.</title>
        <authorList>
            <person name="Choi J.Y."/>
            <person name="Hwang C.Y."/>
        </authorList>
    </citation>
    <scope>NUCLEOTIDE SEQUENCE</scope>
    <source>
        <strain evidence="2">HL-RS19</strain>
    </source>
</reference>